<comment type="function">
    <text evidence="13">The RuvA-RuvB-RuvC complex processes Holliday junction (HJ) DNA during genetic recombination and DNA repair. Endonuclease that resolves HJ intermediates. Cleaves cruciform DNA by making single-stranded nicks across the HJ at symmetrical positions within the homologous arms, yielding a 5'-phosphate and a 3'-hydroxyl group; requires a central core of homology in the junction. The consensus cleavage sequence is 5'-(A/T)TT(C/G)-3'. Cleavage occurs on the 3'-side of the TT dinucleotide at the point of strand exchange. HJ branch migration catalyzed by RuvA-RuvB allows RuvC to scan DNA until it finds its consensus sequence, where it cleaves and resolves the cruciform DNA.</text>
</comment>
<evidence type="ECO:0000256" key="14">
    <source>
        <dbReference type="NCBIfam" id="TIGR00228"/>
    </source>
</evidence>
<evidence type="ECO:0000256" key="3">
    <source>
        <dbReference type="ARBA" id="ARBA00022722"/>
    </source>
</evidence>
<keyword evidence="8 13" id="KW-0460">Magnesium</keyword>
<dbReference type="FunFam" id="3.30.420.10:FF:000002">
    <property type="entry name" value="Crossover junction endodeoxyribonuclease RuvC"/>
    <property type="match status" value="1"/>
</dbReference>
<dbReference type="Proteomes" id="UP000243847">
    <property type="component" value="Chromosome sequence1"/>
</dbReference>
<comment type="similarity">
    <text evidence="1 13">Belongs to the RuvC family.</text>
</comment>
<dbReference type="InterPro" id="IPR036397">
    <property type="entry name" value="RNaseH_sf"/>
</dbReference>
<keyword evidence="10 13" id="KW-0233">DNA recombination</keyword>
<dbReference type="GO" id="GO:0048476">
    <property type="term" value="C:Holliday junction resolvase complex"/>
    <property type="evidence" value="ECO:0007669"/>
    <property type="project" value="UniProtKB-UniRule"/>
</dbReference>
<dbReference type="GO" id="GO:0005737">
    <property type="term" value="C:cytoplasm"/>
    <property type="evidence" value="ECO:0007669"/>
    <property type="project" value="UniProtKB-SubCell"/>
</dbReference>
<feature type="binding site" evidence="13">
    <location>
        <position position="7"/>
    </location>
    <ligand>
        <name>Mg(2+)</name>
        <dbReference type="ChEBI" id="CHEBI:18420"/>
        <label>1</label>
    </ligand>
</feature>
<dbReference type="GO" id="GO:0006310">
    <property type="term" value="P:DNA recombination"/>
    <property type="evidence" value="ECO:0007669"/>
    <property type="project" value="UniProtKB-UniRule"/>
</dbReference>
<feature type="active site" evidence="13">
    <location>
        <position position="7"/>
    </location>
</feature>
<dbReference type="GO" id="GO:0003677">
    <property type="term" value="F:DNA binding"/>
    <property type="evidence" value="ECO:0007669"/>
    <property type="project" value="UniProtKB-KW"/>
</dbReference>
<evidence type="ECO:0000256" key="1">
    <source>
        <dbReference type="ARBA" id="ARBA00009518"/>
    </source>
</evidence>
<evidence type="ECO:0000256" key="5">
    <source>
        <dbReference type="ARBA" id="ARBA00022759"/>
    </source>
</evidence>
<feature type="binding site" evidence="13">
    <location>
        <position position="68"/>
    </location>
    <ligand>
        <name>Mg(2+)</name>
        <dbReference type="ChEBI" id="CHEBI:18420"/>
        <label>2</label>
    </ligand>
</feature>
<dbReference type="Pfam" id="PF02075">
    <property type="entry name" value="RuvC"/>
    <property type="match status" value="1"/>
</dbReference>
<dbReference type="Gene3D" id="3.30.420.10">
    <property type="entry name" value="Ribonuclease H-like superfamily/Ribonuclease H"/>
    <property type="match status" value="1"/>
</dbReference>
<comment type="catalytic activity">
    <reaction evidence="12 13">
        <text>Endonucleolytic cleavage at a junction such as a reciprocal single-stranded crossover between two homologous DNA duplexes (Holliday junction).</text>
        <dbReference type="EC" id="3.1.21.10"/>
    </reaction>
</comment>
<dbReference type="InterPro" id="IPR012337">
    <property type="entry name" value="RNaseH-like_sf"/>
</dbReference>
<keyword evidence="11 13" id="KW-0234">DNA repair</keyword>
<dbReference type="GeneID" id="80451696"/>
<accession>A0A173LW15</accession>
<dbReference type="AlphaFoldDB" id="A0A173LW15"/>
<evidence type="ECO:0000256" key="12">
    <source>
        <dbReference type="ARBA" id="ARBA00029354"/>
    </source>
</evidence>
<feature type="active site" evidence="13">
    <location>
        <position position="68"/>
    </location>
</feature>
<proteinExistence type="inferred from homology"/>
<evidence type="ECO:0000256" key="9">
    <source>
        <dbReference type="ARBA" id="ARBA00023125"/>
    </source>
</evidence>
<dbReference type="PROSITE" id="PS01321">
    <property type="entry name" value="RUVC"/>
    <property type="match status" value="1"/>
</dbReference>
<keyword evidence="2 13" id="KW-0963">Cytoplasm</keyword>
<name>A0A173LW15_9MICO</name>
<evidence type="ECO:0000256" key="7">
    <source>
        <dbReference type="ARBA" id="ARBA00022801"/>
    </source>
</evidence>
<keyword evidence="7 13" id="KW-0378">Hydrolase</keyword>
<evidence type="ECO:0000313" key="16">
    <source>
        <dbReference type="Proteomes" id="UP000243847"/>
    </source>
</evidence>
<comment type="subunit">
    <text evidence="13">Homodimer which binds Holliday junction (HJ) DNA. The HJ becomes 2-fold symmetrical on binding to RuvC with unstacked arms; it has a different conformation from HJ DNA in complex with RuvA. In the full resolvosome a probable DNA-RuvA(4)-RuvB(12)-RuvC(2) complex forms which resolves the HJ.</text>
</comment>
<dbReference type="EMBL" id="AP017457">
    <property type="protein sequence ID" value="BAU99048.1"/>
    <property type="molecule type" value="Genomic_DNA"/>
</dbReference>
<reference evidence="15 16" key="1">
    <citation type="journal article" date="2016" name="Genome Announc.">
        <title>Complete Genome Sequence of Aurantimicrobium minutum Type Strain KNCT, a Planktonic Ultramicrobacterium Isolated from River Water.</title>
        <authorList>
            <person name="Nakai R."/>
            <person name="Fujisawa T."/>
            <person name="Nakamura Y."/>
            <person name="Nishide H."/>
            <person name="Uchiyama I."/>
            <person name="Baba T."/>
            <person name="Toyoda A."/>
            <person name="Fujiyama A."/>
            <person name="Naganuma T."/>
            <person name="Niki H."/>
        </authorList>
    </citation>
    <scope>NUCLEOTIDE SEQUENCE [LARGE SCALE GENOMIC DNA]</scope>
    <source>
        <strain evidence="15 16">KNC</strain>
    </source>
</reference>
<evidence type="ECO:0000256" key="6">
    <source>
        <dbReference type="ARBA" id="ARBA00022763"/>
    </source>
</evidence>
<evidence type="ECO:0000256" key="10">
    <source>
        <dbReference type="ARBA" id="ARBA00023172"/>
    </source>
</evidence>
<evidence type="ECO:0000313" key="15">
    <source>
        <dbReference type="EMBL" id="BAU99048.1"/>
    </source>
</evidence>
<keyword evidence="4 13" id="KW-0479">Metal-binding</keyword>
<gene>
    <name evidence="13" type="primary">ruvC</name>
    <name evidence="15" type="ORF">AUMI_15060</name>
</gene>
<feature type="binding site" evidence="13">
    <location>
        <position position="141"/>
    </location>
    <ligand>
        <name>Mg(2+)</name>
        <dbReference type="ChEBI" id="CHEBI:18420"/>
        <label>1</label>
    </ligand>
</feature>
<evidence type="ECO:0000256" key="4">
    <source>
        <dbReference type="ARBA" id="ARBA00022723"/>
    </source>
</evidence>
<evidence type="ECO:0000256" key="13">
    <source>
        <dbReference type="HAMAP-Rule" id="MF_00034"/>
    </source>
</evidence>
<dbReference type="SUPFAM" id="SSF53098">
    <property type="entry name" value="Ribonuclease H-like"/>
    <property type="match status" value="1"/>
</dbReference>
<dbReference type="InterPro" id="IPR020563">
    <property type="entry name" value="X-over_junc_endoDNase_Mg_BS"/>
</dbReference>
<dbReference type="PANTHER" id="PTHR30194:SF3">
    <property type="entry name" value="CROSSOVER JUNCTION ENDODEOXYRIBONUCLEASE RUVC"/>
    <property type="match status" value="1"/>
</dbReference>
<keyword evidence="6 13" id="KW-0227">DNA damage</keyword>
<keyword evidence="5 13" id="KW-0255">Endonuclease</keyword>
<feature type="active site" evidence="13">
    <location>
        <position position="141"/>
    </location>
</feature>
<dbReference type="KEGG" id="amin:AUMI_15060"/>
<dbReference type="PANTHER" id="PTHR30194">
    <property type="entry name" value="CROSSOVER JUNCTION ENDODEOXYRIBONUCLEASE RUVC"/>
    <property type="match status" value="1"/>
</dbReference>
<dbReference type="RefSeq" id="WP_096380994.1">
    <property type="nucleotide sequence ID" value="NZ_AP017457.1"/>
</dbReference>
<dbReference type="GO" id="GO:0008821">
    <property type="term" value="F:crossover junction DNA endonuclease activity"/>
    <property type="evidence" value="ECO:0007669"/>
    <property type="project" value="UniProtKB-UniRule"/>
</dbReference>
<dbReference type="GO" id="GO:0000287">
    <property type="term" value="F:magnesium ion binding"/>
    <property type="evidence" value="ECO:0007669"/>
    <property type="project" value="UniProtKB-UniRule"/>
</dbReference>
<evidence type="ECO:0000256" key="2">
    <source>
        <dbReference type="ARBA" id="ARBA00022490"/>
    </source>
</evidence>
<dbReference type="OrthoDB" id="9805499at2"/>
<dbReference type="EC" id="3.1.21.10" evidence="13 14"/>
<comment type="subcellular location">
    <subcellularLocation>
        <location evidence="13">Cytoplasm</location>
    </subcellularLocation>
</comment>
<protein>
    <recommendedName>
        <fullName evidence="13 14">Crossover junction endodeoxyribonuclease RuvC</fullName>
        <ecNumber evidence="13 14">3.1.21.10</ecNumber>
    </recommendedName>
    <alternativeName>
        <fullName evidence="13">Holliday junction nuclease RuvC</fullName>
    </alternativeName>
    <alternativeName>
        <fullName evidence="13">Holliday junction resolvase RuvC</fullName>
    </alternativeName>
</protein>
<dbReference type="CDD" id="cd16962">
    <property type="entry name" value="RuvC"/>
    <property type="match status" value="1"/>
</dbReference>
<dbReference type="InterPro" id="IPR002176">
    <property type="entry name" value="X-over_junc_endoDNase_RuvC"/>
</dbReference>
<dbReference type="PRINTS" id="PR00696">
    <property type="entry name" value="RSOLVASERUVC"/>
</dbReference>
<keyword evidence="9 13" id="KW-0238">DNA-binding</keyword>
<dbReference type="GO" id="GO:0006281">
    <property type="term" value="P:DNA repair"/>
    <property type="evidence" value="ECO:0007669"/>
    <property type="project" value="UniProtKB-UniRule"/>
</dbReference>
<dbReference type="HAMAP" id="MF_00034">
    <property type="entry name" value="RuvC"/>
    <property type="match status" value="1"/>
</dbReference>
<sequence>MRILGVDPGLTRCGVGVIDAKADRSVSLVHVSVLTTDKQLELPVRLLLLQTELAQLIEKYEPQRIAVERVFAQHNLRTVMGTAQASAVAFLEAAQRGIPVDLHTPSEVKASITGTGRANKVQVASMVGRLLVLPEGKLLPDATDALALAICNAWRGASLTVPQGALTPAQQRWREAERQAKKRG</sequence>
<keyword evidence="3 13" id="KW-0540">Nuclease</keyword>
<evidence type="ECO:0000256" key="11">
    <source>
        <dbReference type="ARBA" id="ARBA00023204"/>
    </source>
</evidence>
<organism evidence="15 16">
    <name type="scientific">Aurantimicrobium minutum</name>
    <dbReference type="NCBI Taxonomy" id="708131"/>
    <lineage>
        <taxon>Bacteria</taxon>
        <taxon>Bacillati</taxon>
        <taxon>Actinomycetota</taxon>
        <taxon>Actinomycetes</taxon>
        <taxon>Micrococcales</taxon>
        <taxon>Microbacteriaceae</taxon>
        <taxon>Aurantimicrobium</taxon>
    </lineage>
</organism>
<evidence type="ECO:0000256" key="8">
    <source>
        <dbReference type="ARBA" id="ARBA00022842"/>
    </source>
</evidence>
<comment type="cofactor">
    <cofactor evidence="13">
        <name>Mg(2+)</name>
        <dbReference type="ChEBI" id="CHEBI:18420"/>
    </cofactor>
    <text evidence="13">Binds 2 Mg(2+) ion per subunit.</text>
</comment>
<dbReference type="NCBIfam" id="TIGR00228">
    <property type="entry name" value="ruvC"/>
    <property type="match status" value="1"/>
</dbReference>